<dbReference type="GeneID" id="102804332"/>
<sequence>MATRREIQPARKHDRDRGDASDNNGYIRALVSPLEYGTYSPYLNWLGVKGFKPSPTEVGLMCAGIVMVASLLIYLVDFPWLLQRLLGVAIPSFSILCAFYWLALFLRKSWSSSSVYILFLSCHIGEIFAQIVLGGDIFRPLQATTVLAVISVCSLFSSLQTTHSAIVIIFISIIRFISGCTLVDLPAVLRPYLAYSCGILGCILAKSVESAFRQTFTTQFGNDGKIPVIRRRRTSSSSSTTSHNHKARRTSLPALIQKQSVNSIDMAAMQEAHGVITDMLVDQTLPHNVVSGLKAISNLISPPSNYNTFQRPKISPLVALSESSYGSDVEDSPFIGERPSALPKRLRRSLPPNLLRRMSSTWTTTTSATGRVAIMCLH</sequence>
<name>A0ABM0M958_SACKO</name>
<evidence type="ECO:0000313" key="3">
    <source>
        <dbReference type="Proteomes" id="UP000694865"/>
    </source>
</evidence>
<keyword evidence="2" id="KW-0472">Membrane</keyword>
<proteinExistence type="predicted"/>
<keyword evidence="2" id="KW-1133">Transmembrane helix</keyword>
<reference evidence="4" key="1">
    <citation type="submission" date="2025-08" db="UniProtKB">
        <authorList>
            <consortium name="RefSeq"/>
        </authorList>
    </citation>
    <scope>IDENTIFICATION</scope>
    <source>
        <tissue evidence="4">Testes</tissue>
    </source>
</reference>
<keyword evidence="2" id="KW-0812">Transmembrane</keyword>
<dbReference type="RefSeq" id="XP_006816549.1">
    <property type="nucleotide sequence ID" value="XM_006816486.1"/>
</dbReference>
<organism evidence="3 4">
    <name type="scientific">Saccoglossus kowalevskii</name>
    <name type="common">Acorn worm</name>
    <dbReference type="NCBI Taxonomy" id="10224"/>
    <lineage>
        <taxon>Eukaryota</taxon>
        <taxon>Metazoa</taxon>
        <taxon>Hemichordata</taxon>
        <taxon>Enteropneusta</taxon>
        <taxon>Harrimaniidae</taxon>
        <taxon>Saccoglossus</taxon>
    </lineage>
</organism>
<feature type="transmembrane region" description="Helical" evidence="2">
    <location>
        <begin position="141"/>
        <end position="159"/>
    </location>
</feature>
<feature type="transmembrane region" description="Helical" evidence="2">
    <location>
        <begin position="115"/>
        <end position="135"/>
    </location>
</feature>
<gene>
    <name evidence="4" type="primary">LOC102804332</name>
</gene>
<keyword evidence="3" id="KW-1185">Reference proteome</keyword>
<feature type="transmembrane region" description="Helical" evidence="2">
    <location>
        <begin position="82"/>
        <end position="103"/>
    </location>
</feature>
<evidence type="ECO:0000256" key="1">
    <source>
        <dbReference type="SAM" id="MobiDB-lite"/>
    </source>
</evidence>
<evidence type="ECO:0000313" key="4">
    <source>
        <dbReference type="RefSeq" id="XP_006816549.1"/>
    </source>
</evidence>
<protein>
    <submittedName>
        <fullName evidence="4">cGMP-inhibited 3',5'-cyclic phosphodiesterase A-like</fullName>
    </submittedName>
</protein>
<evidence type="ECO:0000256" key="2">
    <source>
        <dbReference type="SAM" id="Phobius"/>
    </source>
</evidence>
<feature type="transmembrane region" description="Helical" evidence="2">
    <location>
        <begin position="166"/>
        <end position="189"/>
    </location>
</feature>
<feature type="transmembrane region" description="Helical" evidence="2">
    <location>
        <begin position="58"/>
        <end position="76"/>
    </location>
</feature>
<feature type="region of interest" description="Disordered" evidence="1">
    <location>
        <begin position="1"/>
        <end position="20"/>
    </location>
</feature>
<dbReference type="Proteomes" id="UP000694865">
    <property type="component" value="Unplaced"/>
</dbReference>
<accession>A0ABM0M958</accession>